<evidence type="ECO:0000256" key="7">
    <source>
        <dbReference type="RuleBase" id="RU003796"/>
    </source>
</evidence>
<evidence type="ECO:0000256" key="1">
    <source>
        <dbReference type="ARBA" id="ARBA00004123"/>
    </source>
</evidence>
<evidence type="ECO:0000256" key="8">
    <source>
        <dbReference type="SAM" id="Coils"/>
    </source>
</evidence>
<dbReference type="InterPro" id="IPR038168">
    <property type="entry name" value="TF_DP_C_sf"/>
</dbReference>
<organism evidence="12 13">
    <name type="scientific">Tribonema minus</name>
    <dbReference type="NCBI Taxonomy" id="303371"/>
    <lineage>
        <taxon>Eukaryota</taxon>
        <taxon>Sar</taxon>
        <taxon>Stramenopiles</taxon>
        <taxon>Ochrophyta</taxon>
        <taxon>PX clade</taxon>
        <taxon>Xanthophyceae</taxon>
        <taxon>Tribonematales</taxon>
        <taxon>Tribonemataceae</taxon>
        <taxon>Tribonema</taxon>
    </lineage>
</organism>
<keyword evidence="4 7" id="KW-0238">DNA-binding</keyword>
<evidence type="ECO:0000259" key="11">
    <source>
        <dbReference type="SMART" id="SM01372"/>
    </source>
</evidence>
<evidence type="ECO:0000256" key="3">
    <source>
        <dbReference type="ARBA" id="ARBA00023015"/>
    </source>
</evidence>
<feature type="compositionally biased region" description="Low complexity" evidence="9">
    <location>
        <begin position="21"/>
        <end position="33"/>
    </location>
</feature>
<comment type="caution">
    <text evidence="12">The sequence shown here is derived from an EMBL/GenBank/DDBJ whole genome shotgun (WGS) entry which is preliminary data.</text>
</comment>
<keyword evidence="3 7" id="KW-0805">Transcription regulation</keyword>
<dbReference type="GO" id="GO:0005667">
    <property type="term" value="C:transcription regulator complex"/>
    <property type="evidence" value="ECO:0007669"/>
    <property type="project" value="InterPro"/>
</dbReference>
<dbReference type="SUPFAM" id="SSF46785">
    <property type="entry name" value="Winged helix' DNA-binding domain"/>
    <property type="match status" value="1"/>
</dbReference>
<evidence type="ECO:0000313" key="13">
    <source>
        <dbReference type="Proteomes" id="UP000664859"/>
    </source>
</evidence>
<dbReference type="AlphaFoldDB" id="A0A836CDQ2"/>
<keyword evidence="13" id="KW-1185">Reference proteome</keyword>
<gene>
    <name evidence="12" type="ORF">JKP88DRAFT_348683</name>
</gene>
<dbReference type="InterPro" id="IPR015648">
    <property type="entry name" value="Transcrpt_fac_DP"/>
</dbReference>
<dbReference type="FunFam" id="1.10.10.10:FF:000360">
    <property type="entry name" value="Transcription factor Dp-1, a"/>
    <property type="match status" value="1"/>
</dbReference>
<dbReference type="GO" id="GO:0000977">
    <property type="term" value="F:RNA polymerase II transcription regulatory region sequence-specific DNA binding"/>
    <property type="evidence" value="ECO:0007669"/>
    <property type="project" value="TreeGrafter"/>
</dbReference>
<evidence type="ECO:0000256" key="5">
    <source>
        <dbReference type="ARBA" id="ARBA00023163"/>
    </source>
</evidence>
<evidence type="ECO:0000259" key="10">
    <source>
        <dbReference type="SMART" id="SM01138"/>
    </source>
</evidence>
<dbReference type="Gene3D" id="1.20.140.80">
    <property type="entry name" value="Transcription factor DP"/>
    <property type="match status" value="1"/>
</dbReference>
<dbReference type="Proteomes" id="UP000664859">
    <property type="component" value="Unassembled WGS sequence"/>
</dbReference>
<dbReference type="InterPro" id="IPR036388">
    <property type="entry name" value="WH-like_DNA-bd_sf"/>
</dbReference>
<dbReference type="EMBL" id="JAFCMP010000224">
    <property type="protein sequence ID" value="KAG5182680.1"/>
    <property type="molecule type" value="Genomic_DNA"/>
</dbReference>
<dbReference type="PANTHER" id="PTHR12548">
    <property type="entry name" value="TRANSCRIPTION FACTOR DP"/>
    <property type="match status" value="1"/>
</dbReference>
<keyword evidence="5 7" id="KW-0804">Transcription</keyword>
<dbReference type="InterPro" id="IPR003316">
    <property type="entry name" value="E2F_WHTH_DNA-bd_dom"/>
</dbReference>
<feature type="compositionally biased region" description="Basic residues" evidence="9">
    <location>
        <begin position="57"/>
        <end position="69"/>
    </location>
</feature>
<dbReference type="Pfam" id="PF08781">
    <property type="entry name" value="DP"/>
    <property type="match status" value="1"/>
</dbReference>
<evidence type="ECO:0000256" key="9">
    <source>
        <dbReference type="SAM" id="MobiDB-lite"/>
    </source>
</evidence>
<evidence type="ECO:0000256" key="2">
    <source>
        <dbReference type="ARBA" id="ARBA00010940"/>
    </source>
</evidence>
<dbReference type="SMART" id="SM01138">
    <property type="entry name" value="DP"/>
    <property type="match status" value="1"/>
</dbReference>
<feature type="domain" description="E2F/DP family winged-helix DNA-binding" evidence="11">
    <location>
        <begin position="67"/>
        <end position="169"/>
    </location>
</feature>
<dbReference type="SUPFAM" id="SSF144074">
    <property type="entry name" value="E2F-DP heterodimerization region"/>
    <property type="match status" value="1"/>
</dbReference>
<dbReference type="Pfam" id="PF02319">
    <property type="entry name" value="WHD_E2F_TDP"/>
    <property type="match status" value="1"/>
</dbReference>
<evidence type="ECO:0000256" key="4">
    <source>
        <dbReference type="ARBA" id="ARBA00023125"/>
    </source>
</evidence>
<feature type="coiled-coil region" evidence="8">
    <location>
        <begin position="187"/>
        <end position="220"/>
    </location>
</feature>
<dbReference type="SMART" id="SM01372">
    <property type="entry name" value="E2F_TDP"/>
    <property type="match status" value="1"/>
</dbReference>
<dbReference type="InterPro" id="IPR036390">
    <property type="entry name" value="WH_DNA-bd_sf"/>
</dbReference>
<feature type="compositionally biased region" description="Basic and acidic residues" evidence="9">
    <location>
        <begin position="1"/>
        <end position="16"/>
    </location>
</feature>
<evidence type="ECO:0000313" key="12">
    <source>
        <dbReference type="EMBL" id="KAG5182680.1"/>
    </source>
</evidence>
<dbReference type="OrthoDB" id="552115at2759"/>
<dbReference type="GO" id="GO:0005634">
    <property type="term" value="C:nucleus"/>
    <property type="evidence" value="ECO:0007669"/>
    <property type="project" value="UniProtKB-SubCell"/>
</dbReference>
<feature type="domain" description="Transcription factor DP C-terminal" evidence="10">
    <location>
        <begin position="194"/>
        <end position="340"/>
    </location>
</feature>
<dbReference type="GO" id="GO:0000981">
    <property type="term" value="F:DNA-binding transcription factor activity, RNA polymerase II-specific"/>
    <property type="evidence" value="ECO:0007669"/>
    <property type="project" value="TreeGrafter"/>
</dbReference>
<proteinExistence type="inferred from homology"/>
<name>A0A836CDQ2_9STRA</name>
<dbReference type="GO" id="GO:0051726">
    <property type="term" value="P:regulation of cell cycle"/>
    <property type="evidence" value="ECO:0007669"/>
    <property type="project" value="InterPro"/>
</dbReference>
<dbReference type="PANTHER" id="PTHR12548:SF9">
    <property type="entry name" value="TRANSCRIPTION FACTOR DP"/>
    <property type="match status" value="1"/>
</dbReference>
<reference evidence="12" key="1">
    <citation type="submission" date="2021-02" db="EMBL/GenBank/DDBJ databases">
        <title>First Annotated Genome of the Yellow-green Alga Tribonema minus.</title>
        <authorList>
            <person name="Mahan K.M."/>
        </authorList>
    </citation>
    <scope>NUCLEOTIDE SEQUENCE</scope>
    <source>
        <strain evidence="12">UTEX B ZZ1240</strain>
    </source>
</reference>
<dbReference type="Gene3D" id="1.10.10.10">
    <property type="entry name" value="Winged helix-like DNA-binding domain superfamily/Winged helix DNA-binding domain"/>
    <property type="match status" value="1"/>
</dbReference>
<comment type="subcellular location">
    <subcellularLocation>
        <location evidence="1 7">Nucleus</location>
    </subcellularLocation>
</comment>
<dbReference type="InterPro" id="IPR037241">
    <property type="entry name" value="E2F-DP_heterodim"/>
</dbReference>
<keyword evidence="6 7" id="KW-0539">Nucleus</keyword>
<sequence>MRERPLPFDVDSEARMAEQQAAAAAGARAAADDGGMDDLDDDDDDDGDDSAQPGGSKPRRARAAAKRCGKGLRHFSSKVSDQVQSRGTTTYIEVANHLVQEFHAAKASGWLDRTVEEAADAAAIGADVPAPMNSVYEEKNIRRRVYDALNVLLALNIITRERKAIRWVGVPTDFAQTAARLERELTAAQLEQELTAARLERELDEKRAEVKRKREELSECVSHLIAVRRCRMAMEANSAAAAAGADGGGGGTAGGYDETQLKLPFITVATHRDTVVKCEMVEGQQEVSFEFSRQFRVDGEVGTLQRLRLHQCPRSQLGQLVPDHLRKWVPPECINDNAPLFAAAQQAQPAAAAPAPPLAAAAAAAGAMPSLERQIQI</sequence>
<evidence type="ECO:0000256" key="6">
    <source>
        <dbReference type="ARBA" id="ARBA00023242"/>
    </source>
</evidence>
<comment type="similarity">
    <text evidence="2 7">Belongs to the E2F/DP family.</text>
</comment>
<accession>A0A836CDQ2</accession>
<protein>
    <submittedName>
        <fullName evidence="12">E2F/DP family winged-helix DNA-binding domain-containing protein</fullName>
    </submittedName>
</protein>
<keyword evidence="8" id="KW-0175">Coiled coil</keyword>
<feature type="compositionally biased region" description="Acidic residues" evidence="9">
    <location>
        <begin position="34"/>
        <end position="49"/>
    </location>
</feature>
<feature type="region of interest" description="Disordered" evidence="9">
    <location>
        <begin position="1"/>
        <end position="69"/>
    </location>
</feature>
<dbReference type="InterPro" id="IPR014889">
    <property type="entry name" value="Transc_factor_DP_C"/>
</dbReference>